<keyword evidence="11" id="KW-1185">Reference proteome</keyword>
<evidence type="ECO:0000256" key="3">
    <source>
        <dbReference type="ARBA" id="ARBA00023054"/>
    </source>
</evidence>
<feature type="coiled-coil region" evidence="7">
    <location>
        <begin position="295"/>
        <end position="330"/>
    </location>
</feature>
<organism evidence="10 11">
    <name type="scientific">Punica granatum</name>
    <name type="common">Pomegranate</name>
    <dbReference type="NCBI Taxonomy" id="22663"/>
    <lineage>
        <taxon>Eukaryota</taxon>
        <taxon>Viridiplantae</taxon>
        <taxon>Streptophyta</taxon>
        <taxon>Embryophyta</taxon>
        <taxon>Tracheophyta</taxon>
        <taxon>Spermatophyta</taxon>
        <taxon>Magnoliopsida</taxon>
        <taxon>eudicotyledons</taxon>
        <taxon>Gunneridae</taxon>
        <taxon>Pentapetalae</taxon>
        <taxon>rosids</taxon>
        <taxon>malvids</taxon>
        <taxon>Myrtales</taxon>
        <taxon>Lythraceae</taxon>
        <taxon>Punica</taxon>
    </lineage>
</organism>
<keyword evidence="6" id="KW-0539">Nucleus</keyword>
<comment type="function">
    <text evidence="1">Putative transcription factor.</text>
</comment>
<dbReference type="Pfam" id="PF02042">
    <property type="entry name" value="RWP-RK"/>
    <property type="match status" value="1"/>
</dbReference>
<feature type="domain" description="RWP-RK" evidence="9">
    <location>
        <begin position="238"/>
        <end position="318"/>
    </location>
</feature>
<dbReference type="PROSITE" id="PS51519">
    <property type="entry name" value="RWP_RK"/>
    <property type="match status" value="1"/>
</dbReference>
<sequence length="342" mass="38139">MGDPWVVVPYHDPHDVSPLYSIQQHLLEDQNPTLSDLYYPVPSNPNPNSSPCPSSDYSGRIPPLGKGTRSRDPASNSLHDTLGPSTGSGSSSYTYAQCDPTGPGGSNGEAGPSSYAENLIVKNAKPLSIWPEPPSPYSCSCCHLLREMVHSNGTHTTRLELHGRVGMICHAILENRFCKRGIEDVKQFLKQYCEERSQAGYVLLPDPLSKYYEAVCIGLVWDDSIFADANDYFEYSAGISGLEQRERTGRLTLRDLAGYFHLPVEAAARKLNLCPTVVKRICRRGGLKRWPHRKIKSIERQISKLQLMLASKNREDKLFAQNEVERLQNQIAIIRYGVPEAP</sequence>
<dbReference type="PANTHER" id="PTHR46373">
    <property type="entry name" value="PROTEIN RKD4"/>
    <property type="match status" value="1"/>
</dbReference>
<dbReference type="GO" id="GO:0003677">
    <property type="term" value="F:DNA binding"/>
    <property type="evidence" value="ECO:0007669"/>
    <property type="project" value="UniProtKB-KW"/>
</dbReference>
<dbReference type="Proteomes" id="UP000233551">
    <property type="component" value="Unassembled WGS sequence"/>
</dbReference>
<evidence type="ECO:0000256" key="8">
    <source>
        <dbReference type="SAM" id="MobiDB-lite"/>
    </source>
</evidence>
<evidence type="ECO:0000256" key="2">
    <source>
        <dbReference type="ARBA" id="ARBA00023015"/>
    </source>
</evidence>
<proteinExistence type="predicted"/>
<evidence type="ECO:0000256" key="7">
    <source>
        <dbReference type="SAM" id="Coils"/>
    </source>
</evidence>
<evidence type="ECO:0000259" key="9">
    <source>
        <dbReference type="PROSITE" id="PS51519"/>
    </source>
</evidence>
<evidence type="ECO:0000313" key="10">
    <source>
        <dbReference type="EMBL" id="PKI58305.1"/>
    </source>
</evidence>
<keyword evidence="4" id="KW-0238">DNA-binding</keyword>
<dbReference type="GO" id="GO:0003700">
    <property type="term" value="F:DNA-binding transcription factor activity"/>
    <property type="evidence" value="ECO:0007669"/>
    <property type="project" value="InterPro"/>
</dbReference>
<keyword evidence="5" id="KW-0804">Transcription</keyword>
<reference evidence="10 11" key="1">
    <citation type="submission" date="2017-11" db="EMBL/GenBank/DDBJ databases">
        <title>De-novo sequencing of pomegranate (Punica granatum L.) genome.</title>
        <authorList>
            <person name="Akparov Z."/>
            <person name="Amiraslanov A."/>
            <person name="Hajiyeva S."/>
            <person name="Abbasov M."/>
            <person name="Kaur K."/>
            <person name="Hamwieh A."/>
            <person name="Solovyev V."/>
            <person name="Salamov A."/>
            <person name="Braich B."/>
            <person name="Kosarev P."/>
            <person name="Mahmoud A."/>
            <person name="Hajiyev E."/>
            <person name="Babayeva S."/>
            <person name="Izzatullayeva V."/>
            <person name="Mammadov A."/>
            <person name="Mammadov A."/>
            <person name="Sharifova S."/>
            <person name="Ojaghi J."/>
            <person name="Eynullazada K."/>
            <person name="Bayramov B."/>
            <person name="Abdulazimova A."/>
            <person name="Shahmuradov I."/>
        </authorList>
    </citation>
    <scope>NUCLEOTIDE SEQUENCE [LARGE SCALE GENOMIC DNA]</scope>
    <source>
        <strain evidence="11">cv. AG2017</strain>
        <tissue evidence="10">Leaf</tissue>
    </source>
</reference>
<evidence type="ECO:0000313" key="11">
    <source>
        <dbReference type="Proteomes" id="UP000233551"/>
    </source>
</evidence>
<evidence type="ECO:0000256" key="4">
    <source>
        <dbReference type="ARBA" id="ARBA00023125"/>
    </source>
</evidence>
<name>A0A2I0JPT7_PUNGR</name>
<dbReference type="PANTHER" id="PTHR46373:SF5">
    <property type="entry name" value="RWP-RK DOMAIN PROTEIN"/>
    <property type="match status" value="1"/>
</dbReference>
<dbReference type="STRING" id="22663.A0A2I0JPT7"/>
<feature type="compositionally biased region" description="Low complexity" evidence="8">
    <location>
        <begin position="85"/>
        <end position="95"/>
    </location>
</feature>
<dbReference type="AlphaFoldDB" id="A0A2I0JPT7"/>
<dbReference type="InterPro" id="IPR044607">
    <property type="entry name" value="RKD-like"/>
</dbReference>
<evidence type="ECO:0000256" key="1">
    <source>
        <dbReference type="ARBA" id="ARBA00004049"/>
    </source>
</evidence>
<evidence type="ECO:0000256" key="6">
    <source>
        <dbReference type="ARBA" id="ARBA00023242"/>
    </source>
</evidence>
<accession>A0A2I0JPT7</accession>
<comment type="caution">
    <text evidence="10">The sequence shown here is derived from an EMBL/GenBank/DDBJ whole genome shotgun (WGS) entry which is preliminary data.</text>
</comment>
<dbReference type="InterPro" id="IPR003035">
    <property type="entry name" value="RWP-RK_dom"/>
</dbReference>
<keyword evidence="3 7" id="KW-0175">Coiled coil</keyword>
<gene>
    <name evidence="10" type="ORF">CRG98_021311</name>
</gene>
<feature type="region of interest" description="Disordered" evidence="8">
    <location>
        <begin position="34"/>
        <end position="113"/>
    </location>
</feature>
<protein>
    <recommendedName>
        <fullName evidence="9">RWP-RK domain-containing protein</fullName>
    </recommendedName>
</protein>
<dbReference type="EMBL" id="PGOL01001406">
    <property type="protein sequence ID" value="PKI58305.1"/>
    <property type="molecule type" value="Genomic_DNA"/>
</dbReference>
<evidence type="ECO:0000256" key="5">
    <source>
        <dbReference type="ARBA" id="ARBA00023163"/>
    </source>
</evidence>
<keyword evidence="2" id="KW-0805">Transcription regulation</keyword>